<protein>
    <submittedName>
        <fullName evidence="1">Uncharacterized protein</fullName>
    </submittedName>
</protein>
<proteinExistence type="predicted"/>
<organism evidence="1 2">
    <name type="scientific">Bacillus thermozeamaize</name>
    <dbReference type="NCBI Taxonomy" id="230954"/>
    <lineage>
        <taxon>Bacteria</taxon>
        <taxon>Bacillati</taxon>
        <taxon>Bacillota</taxon>
        <taxon>Bacilli</taxon>
        <taxon>Bacillales</taxon>
        <taxon>Bacillaceae</taxon>
        <taxon>Bacillus</taxon>
    </lineage>
</organism>
<reference evidence="2" key="1">
    <citation type="submission" date="2016-06" db="EMBL/GenBank/DDBJ databases">
        <authorList>
            <person name="Nascimento L."/>
            <person name="Pereira R.V."/>
            <person name="Martins L.F."/>
            <person name="Quaggio R.B."/>
            <person name="Silva A.M."/>
            <person name="Setubal J.C."/>
        </authorList>
    </citation>
    <scope>NUCLEOTIDE SEQUENCE [LARGE SCALE GENOMIC DNA]</scope>
</reference>
<sequence>MGNDKWIIWIQEEKNFDRSIPKPNAKKESDIRQAIFGLYNLENGLVQTIKLDYLYDSHPALSPPALRIYKDMALIC</sequence>
<name>A0A1Y3PF94_9BACI</name>
<evidence type="ECO:0000313" key="2">
    <source>
        <dbReference type="Proteomes" id="UP000196475"/>
    </source>
</evidence>
<gene>
    <name evidence="1" type="ORF">BAA01_01225</name>
</gene>
<evidence type="ECO:0000313" key="1">
    <source>
        <dbReference type="EMBL" id="OUM86012.1"/>
    </source>
</evidence>
<dbReference type="Proteomes" id="UP000196475">
    <property type="component" value="Unassembled WGS sequence"/>
</dbReference>
<dbReference type="EMBL" id="LZRT01000094">
    <property type="protein sequence ID" value="OUM86012.1"/>
    <property type="molecule type" value="Genomic_DNA"/>
</dbReference>
<comment type="caution">
    <text evidence="1">The sequence shown here is derived from an EMBL/GenBank/DDBJ whole genome shotgun (WGS) entry which is preliminary data.</text>
</comment>
<accession>A0A1Y3PF94</accession>
<dbReference type="AlphaFoldDB" id="A0A1Y3PF94"/>